<evidence type="ECO:0000313" key="7">
    <source>
        <dbReference type="EMBL" id="UQN14642.1"/>
    </source>
</evidence>
<keyword evidence="2" id="KW-0805">Transcription regulation</keyword>
<gene>
    <name evidence="7" type="ORF">M3M28_11440</name>
</gene>
<dbReference type="NCBIfam" id="TIGR03298">
    <property type="entry name" value="argP"/>
    <property type="match status" value="1"/>
</dbReference>
<dbReference type="InterPro" id="IPR036390">
    <property type="entry name" value="WH_DNA-bd_sf"/>
</dbReference>
<organism evidence="7">
    <name type="scientific">Gulosibacter sediminis</name>
    <dbReference type="NCBI Taxonomy" id="1729695"/>
    <lineage>
        <taxon>Bacteria</taxon>
        <taxon>Bacillati</taxon>
        <taxon>Actinomycetota</taxon>
        <taxon>Actinomycetes</taxon>
        <taxon>Micrococcales</taxon>
        <taxon>Microbacteriaceae</taxon>
        <taxon>Gulosibacter</taxon>
    </lineage>
</organism>
<dbReference type="PANTHER" id="PTHR30579:SF2">
    <property type="entry name" value="HTH-TYPE TRANSCRIPTIONAL REGULATOR ARGP"/>
    <property type="match status" value="1"/>
</dbReference>
<dbReference type="SUPFAM" id="SSF46785">
    <property type="entry name" value="Winged helix' DNA-binding domain"/>
    <property type="match status" value="1"/>
</dbReference>
<dbReference type="InterPro" id="IPR005119">
    <property type="entry name" value="LysR_subst-bd"/>
</dbReference>
<dbReference type="PROSITE" id="PS50931">
    <property type="entry name" value="HTH_LYSR"/>
    <property type="match status" value="1"/>
</dbReference>
<dbReference type="EMBL" id="CP097160">
    <property type="protein sequence ID" value="UQN14642.1"/>
    <property type="molecule type" value="Genomic_DNA"/>
</dbReference>
<keyword evidence="5" id="KW-0804">Transcription</keyword>
<dbReference type="PANTHER" id="PTHR30579">
    <property type="entry name" value="TRANSCRIPTIONAL REGULATOR"/>
    <property type="match status" value="1"/>
</dbReference>
<protein>
    <submittedName>
        <fullName evidence="7">LysR family transcriptional regulator ArgP</fullName>
    </submittedName>
</protein>
<dbReference type="InterPro" id="IPR017685">
    <property type="entry name" value="ArgP"/>
</dbReference>
<dbReference type="NCBIfam" id="NF002964">
    <property type="entry name" value="PRK03635.1"/>
    <property type="match status" value="1"/>
</dbReference>
<evidence type="ECO:0000256" key="3">
    <source>
        <dbReference type="ARBA" id="ARBA00023125"/>
    </source>
</evidence>
<reference evidence="7" key="1">
    <citation type="submission" date="2022-05" db="EMBL/GenBank/DDBJ databases">
        <title>Complete genome sequence of toluene-degrading Gulosibacter sediminis strain ACHW.36C.</title>
        <authorList>
            <person name="Wai A.C."/>
            <person name="Lai G.K."/>
            <person name="Griffin S.D."/>
            <person name="Leung F.C."/>
        </authorList>
    </citation>
    <scope>NUCLEOTIDE SEQUENCE [LARGE SCALE GENOMIC DNA]</scope>
    <source>
        <strain evidence="7">ACHW.36C</strain>
    </source>
</reference>
<keyword evidence="4" id="KW-0010">Activator</keyword>
<accession>A0ABY4MW33</accession>
<evidence type="ECO:0000259" key="6">
    <source>
        <dbReference type="PROSITE" id="PS50931"/>
    </source>
</evidence>
<evidence type="ECO:0000256" key="1">
    <source>
        <dbReference type="ARBA" id="ARBA00009437"/>
    </source>
</evidence>
<evidence type="ECO:0000256" key="5">
    <source>
        <dbReference type="ARBA" id="ARBA00023163"/>
    </source>
</evidence>
<keyword evidence="3" id="KW-0238">DNA-binding</keyword>
<evidence type="ECO:0000256" key="2">
    <source>
        <dbReference type="ARBA" id="ARBA00023015"/>
    </source>
</evidence>
<name>A0ABY4MW33_9MICO</name>
<dbReference type="Pfam" id="PF03466">
    <property type="entry name" value="LysR_substrate"/>
    <property type="match status" value="1"/>
</dbReference>
<dbReference type="Gene3D" id="1.10.10.10">
    <property type="entry name" value="Winged helix-like DNA-binding domain superfamily/Winged helix DNA-binding domain"/>
    <property type="match status" value="1"/>
</dbReference>
<dbReference type="Pfam" id="PF00126">
    <property type="entry name" value="HTH_1"/>
    <property type="match status" value="1"/>
</dbReference>
<sequence length="285" mass="30931">MELDLARLRALVAVVDHGSFDAAAEALHVTASAVSQRIRALEHDVGRVLLVRARPVRATEHGAALLRLARQLEVLAGEAEQVLRDDAIATLPIAVNSDSLITWVLPALAPLAGEILFEFQRDDQTRTTELLRNGTVVAAISSDRETVQGCAVRPLGAMRYLPVATPEFRARWFGEGRPGFAAAPLIEYDESDSLQRELLGIVGRDAAPPRHRVPGSGEFVRAVEHGFGWGMVPELQLVDGVEPIDDRHIDVPLFWHSWSLGTATLERVTDALFAAAAASLRPVEG</sequence>
<proteinExistence type="inferred from homology"/>
<dbReference type="InterPro" id="IPR036388">
    <property type="entry name" value="WH-like_DNA-bd_sf"/>
</dbReference>
<evidence type="ECO:0000256" key="4">
    <source>
        <dbReference type="ARBA" id="ARBA00023159"/>
    </source>
</evidence>
<dbReference type="InterPro" id="IPR000847">
    <property type="entry name" value="LysR_HTH_N"/>
</dbReference>
<comment type="similarity">
    <text evidence="1">Belongs to the LysR transcriptional regulatory family.</text>
</comment>
<feature type="domain" description="HTH lysR-type" evidence="6">
    <location>
        <begin position="3"/>
        <end position="59"/>
    </location>
</feature>
<dbReference type="SUPFAM" id="SSF53850">
    <property type="entry name" value="Periplasmic binding protein-like II"/>
    <property type="match status" value="1"/>
</dbReference>
<dbReference type="Gene3D" id="3.40.190.290">
    <property type="match status" value="1"/>
</dbReference>
<dbReference type="InterPro" id="IPR050176">
    <property type="entry name" value="LTTR"/>
</dbReference>